<evidence type="ECO:0000256" key="1">
    <source>
        <dbReference type="SAM" id="MobiDB-lite"/>
    </source>
</evidence>
<evidence type="ECO:0000313" key="5">
    <source>
        <dbReference type="Proteomes" id="UP001139012"/>
    </source>
</evidence>
<evidence type="ECO:0000313" key="6">
    <source>
        <dbReference type="Proteomes" id="UP001139054"/>
    </source>
</evidence>
<name>A0A9X1UHC1_9BRAD</name>
<accession>A0A9X1UHC1</accession>
<feature type="domain" description="Peptidase S8/S53" evidence="2">
    <location>
        <begin position="296"/>
        <end position="672"/>
    </location>
</feature>
<dbReference type="GO" id="GO:0006508">
    <property type="term" value="P:proteolysis"/>
    <property type="evidence" value="ECO:0007669"/>
    <property type="project" value="InterPro"/>
</dbReference>
<dbReference type="RefSeq" id="WP_128929966.1">
    <property type="nucleotide sequence ID" value="NZ_JAKLTY010000009.1"/>
</dbReference>
<keyword evidence="5" id="KW-1185">Reference proteome</keyword>
<dbReference type="InterPro" id="IPR036852">
    <property type="entry name" value="Peptidase_S8/S53_dom_sf"/>
</dbReference>
<dbReference type="EMBL" id="JAKLUA010000009">
    <property type="protein sequence ID" value="MCG2670289.1"/>
    <property type="molecule type" value="Genomic_DNA"/>
</dbReference>
<dbReference type="EMBL" id="JAKLTY010000009">
    <property type="protein sequence ID" value="MCG2628277.1"/>
    <property type="molecule type" value="Genomic_DNA"/>
</dbReference>
<dbReference type="Gene3D" id="3.40.50.200">
    <property type="entry name" value="Peptidase S8/S53 domain"/>
    <property type="match status" value="1"/>
</dbReference>
<dbReference type="AlphaFoldDB" id="A0A9X1UHC1"/>
<dbReference type="Pfam" id="PF00082">
    <property type="entry name" value="Peptidase_S8"/>
    <property type="match status" value="1"/>
</dbReference>
<comment type="caution">
    <text evidence="3">The sequence shown here is derived from an EMBL/GenBank/DDBJ whole genome shotgun (WGS) entry which is preliminary data.</text>
</comment>
<feature type="region of interest" description="Disordered" evidence="1">
    <location>
        <begin position="1"/>
        <end position="31"/>
    </location>
</feature>
<dbReference type="SUPFAM" id="SSF52743">
    <property type="entry name" value="Subtilisin-like"/>
    <property type="match status" value="1"/>
</dbReference>
<dbReference type="GO" id="GO:0004252">
    <property type="term" value="F:serine-type endopeptidase activity"/>
    <property type="evidence" value="ECO:0007669"/>
    <property type="project" value="InterPro"/>
</dbReference>
<protein>
    <submittedName>
        <fullName evidence="3">S8 family serine peptidase</fullName>
    </submittedName>
</protein>
<feature type="region of interest" description="Disordered" evidence="1">
    <location>
        <begin position="562"/>
        <end position="582"/>
    </location>
</feature>
<organism evidence="3 6">
    <name type="scientific">Bradyrhizobium zhengyangense</name>
    <dbReference type="NCBI Taxonomy" id="2911009"/>
    <lineage>
        <taxon>Bacteria</taxon>
        <taxon>Pseudomonadati</taxon>
        <taxon>Pseudomonadota</taxon>
        <taxon>Alphaproteobacteria</taxon>
        <taxon>Hyphomicrobiales</taxon>
        <taxon>Nitrobacteraceae</taxon>
        <taxon>Bradyrhizobium</taxon>
    </lineage>
</organism>
<proteinExistence type="predicted"/>
<evidence type="ECO:0000313" key="3">
    <source>
        <dbReference type="EMBL" id="MCG2628277.1"/>
    </source>
</evidence>
<dbReference type="Proteomes" id="UP001139012">
    <property type="component" value="Unassembled WGS sequence"/>
</dbReference>
<gene>
    <name evidence="4" type="ORF">L6637_25300</name>
    <name evidence="3" type="ORF">L6654_16720</name>
</gene>
<evidence type="ECO:0000313" key="4">
    <source>
        <dbReference type="EMBL" id="MCG2670289.1"/>
    </source>
</evidence>
<dbReference type="InterPro" id="IPR000209">
    <property type="entry name" value="Peptidase_S8/S53_dom"/>
</dbReference>
<reference evidence="3" key="1">
    <citation type="submission" date="2022-01" db="EMBL/GenBank/DDBJ databases">
        <title>Genome sequnece data of strain Bradyrhizobium sp. nov.</title>
        <authorList>
            <person name="Zhang J."/>
        </authorList>
    </citation>
    <scope>NUCLEOTIDE SEQUENCE</scope>
    <source>
        <strain evidence="4">WYCCWR 12774</strain>
        <strain evidence="3">WYCCWR 13023</strain>
    </source>
</reference>
<sequence length="844" mass="91390">MAADPTKPLLRLTPGNQAARPKGRPQPIPRPAKFTAAAQNAAFGPRFRRLEQVLGRDPSGLTLRSDPSALAPERLLVFEVRGAVANFANAIRRVPGLELIDEEELEGDEKDKSPEAYLLVPDVTALQNILSLWKRWVSGQAIGEGFAPWRDVFATLRDIRVWGPGDRVQDGDREILAHEIELMGDEEILPVEIELVFRSSEDMAASNQQGVISEIRAVGGTLVTQCRIPDIAYHALLANLPVAAIRQITERSATGLSGMDPVMHIRPQSIVAPVQVEDASQLQGGLGPLPSEGQPILALLDGVPVSQHPLLRDRMNVDDQFDLEGAAVVAERAHGTAMASLIVHGDRNTNEPPLARRIHCIPLLGAADQFPEDRLIVDLVYQAVVSMRRNDDPSAPSVVIVNLSLGNVRKPFHGRLSPWARLVDRLAHRYGILFCVSAGNHAGSFEIASIPTMAAYEATDQPDRARHTLSALSRLITSRRLLSPSETVNGITVGSANIDAVSAADRRSARGRVDPYHPMIITNPSSGLGPGFANGVKPDILMPGSREHLTMVASGTALAVRPSGPARPHGLKVAAPPREGSSNWEHYTSGTSAAAALASRTAHRIHDALEDTYGQDFLSLPHHQRAALLKALLVHTASWPQDSAELIKSVLGPADAKQFVRQKDNIRRFLGYGVVSPDDAIYCASDRATFWAVGTLAQETRRSVVVPLPACMSGQSLPHSVTATLAWFTPVHPGRQSYRSVKLSLLASSDEIDQFRVQPSKTQPDVNQASKGTVFSRRWLGDKAPALTVDSEIELIIQREPDRGSKIDEQVPFGVAVTVAMPGIIEVYNEARARIAPPIAVPVR</sequence>
<dbReference type="Proteomes" id="UP001139054">
    <property type="component" value="Unassembled WGS sequence"/>
</dbReference>
<evidence type="ECO:0000259" key="2">
    <source>
        <dbReference type="Pfam" id="PF00082"/>
    </source>
</evidence>
<dbReference type="GeneID" id="39481390"/>